<feature type="compositionally biased region" description="Polar residues" evidence="1">
    <location>
        <begin position="216"/>
        <end position="233"/>
    </location>
</feature>
<reference evidence="2" key="2">
    <citation type="submission" date="2025-08" db="UniProtKB">
        <authorList>
            <consortium name="Ensembl"/>
        </authorList>
    </citation>
    <scope>IDENTIFICATION</scope>
</reference>
<sequence length="294" mass="31928">MVEEVRTVEPLLDLKDLEMKTGYKIPAGLMAWIVREGPARHAGEREYAHELAAGHTATGGLAEKIKGLKEDMVSLRSTDVKILRQLAAVHEGIESVRWLLEERGPLTSRCSSLTSSQYSLAEGPDASLRGSWSSLPDPSDRLDNISVGSYLDTLVDDLDENCVPSSEPVLSSTPMGPVTTGQQGPKEELQTAAKPVIETPKATETGRRSALIPRDSGQTKQSKSNGFQDQGGQHATLHESVRTCLAEKLSKSLGSKSYQNGVIDPEGCQLSGKTNLEYDAHCRWVQSQNDVTFL</sequence>
<dbReference type="InterPro" id="IPR039499">
    <property type="entry name" value="LURA1/LRA25"/>
</dbReference>
<dbReference type="PANTHER" id="PTHR33767">
    <property type="entry name" value="LEUCINE RICH ADAPTOR PROTEIN 1-LIKE"/>
    <property type="match status" value="1"/>
</dbReference>
<protein>
    <submittedName>
        <fullName evidence="2">Leucine rich adaptor protein 1</fullName>
    </submittedName>
</protein>
<dbReference type="OrthoDB" id="8911462at2759"/>
<dbReference type="KEGG" id="sfm:108935087"/>
<reference evidence="2" key="3">
    <citation type="submission" date="2025-09" db="UniProtKB">
        <authorList>
            <consortium name="Ensembl"/>
        </authorList>
    </citation>
    <scope>IDENTIFICATION</scope>
</reference>
<keyword evidence="3" id="KW-1185">Reference proteome</keyword>
<name>A0A8C9VPT6_SCLFO</name>
<dbReference type="GeneTree" id="ENSGT00530000063790"/>
<dbReference type="Pfam" id="PF14854">
    <property type="entry name" value="LURAP"/>
    <property type="match status" value="1"/>
</dbReference>
<evidence type="ECO:0000313" key="2">
    <source>
        <dbReference type="Ensembl" id="ENSSFOP00015063100.1"/>
    </source>
</evidence>
<dbReference type="InterPro" id="IPR037443">
    <property type="entry name" value="LURAP1"/>
</dbReference>
<feature type="compositionally biased region" description="Polar residues" evidence="1">
    <location>
        <begin position="168"/>
        <end position="183"/>
    </location>
</feature>
<evidence type="ECO:0000256" key="1">
    <source>
        <dbReference type="SAM" id="MobiDB-lite"/>
    </source>
</evidence>
<dbReference type="GeneID" id="108935087"/>
<evidence type="ECO:0000313" key="3">
    <source>
        <dbReference type="Proteomes" id="UP000694397"/>
    </source>
</evidence>
<dbReference type="PANTHER" id="PTHR33767:SF2">
    <property type="entry name" value="LEUCINE RICH ADAPTOR PROTEIN 1"/>
    <property type="match status" value="1"/>
</dbReference>
<reference evidence="2 3" key="1">
    <citation type="submission" date="2019-04" db="EMBL/GenBank/DDBJ databases">
        <authorList>
            <consortium name="Wellcome Sanger Institute Data Sharing"/>
        </authorList>
    </citation>
    <scope>NUCLEOTIDE SEQUENCE [LARGE SCALE GENOMIC DNA]</scope>
</reference>
<organism evidence="2 3">
    <name type="scientific">Scleropages formosus</name>
    <name type="common">Asian bonytongue</name>
    <name type="synonym">Osteoglossum formosum</name>
    <dbReference type="NCBI Taxonomy" id="113540"/>
    <lineage>
        <taxon>Eukaryota</taxon>
        <taxon>Metazoa</taxon>
        <taxon>Chordata</taxon>
        <taxon>Craniata</taxon>
        <taxon>Vertebrata</taxon>
        <taxon>Euteleostomi</taxon>
        <taxon>Actinopterygii</taxon>
        <taxon>Neopterygii</taxon>
        <taxon>Teleostei</taxon>
        <taxon>Osteoglossocephala</taxon>
        <taxon>Osteoglossomorpha</taxon>
        <taxon>Osteoglossiformes</taxon>
        <taxon>Osteoglossidae</taxon>
        <taxon>Scleropages</taxon>
    </lineage>
</organism>
<dbReference type="GO" id="GO:0001819">
    <property type="term" value="P:positive regulation of cytokine production"/>
    <property type="evidence" value="ECO:0007669"/>
    <property type="project" value="TreeGrafter"/>
</dbReference>
<dbReference type="RefSeq" id="XP_018608883.2">
    <property type="nucleotide sequence ID" value="XM_018753367.2"/>
</dbReference>
<proteinExistence type="predicted"/>
<feature type="region of interest" description="Disordered" evidence="1">
    <location>
        <begin position="161"/>
        <end position="235"/>
    </location>
</feature>
<dbReference type="GO" id="GO:0043123">
    <property type="term" value="P:positive regulation of canonical NF-kappaB signal transduction"/>
    <property type="evidence" value="ECO:0007669"/>
    <property type="project" value="InterPro"/>
</dbReference>
<gene>
    <name evidence="2" type="primary">LOC108935087</name>
</gene>
<dbReference type="AlphaFoldDB" id="A0A8C9VPT6"/>
<accession>A0A8C9VPT6</accession>
<dbReference type="Proteomes" id="UP000694397">
    <property type="component" value="Chromosome 3"/>
</dbReference>
<dbReference type="Ensembl" id="ENSSFOT00015079510.1">
    <property type="protein sequence ID" value="ENSSFOP00015063100.1"/>
    <property type="gene ID" value="ENSSFOG00015032439.1"/>
</dbReference>